<evidence type="ECO:0000256" key="3">
    <source>
        <dbReference type="RuleBase" id="RU363013"/>
    </source>
</evidence>
<evidence type="ECO:0000313" key="4">
    <source>
        <dbReference type="EMBL" id="KKW31297.1"/>
    </source>
</evidence>
<dbReference type="GO" id="GO:0006096">
    <property type="term" value="P:glycolytic process"/>
    <property type="evidence" value="ECO:0007669"/>
    <property type="project" value="UniProtKB-UniPathway"/>
</dbReference>
<protein>
    <recommendedName>
        <fullName evidence="3">Triosephosphate isomerase</fullName>
        <ecNumber evidence="3">5.3.1.1</ecNumber>
    </recommendedName>
</protein>
<dbReference type="AlphaFoldDB" id="A0A0G1ZSN7"/>
<dbReference type="Gene3D" id="3.20.20.70">
    <property type="entry name" value="Aldolase class I"/>
    <property type="match status" value="1"/>
</dbReference>
<dbReference type="SUPFAM" id="SSF51351">
    <property type="entry name" value="Triosephosphate isomerase (TIM)"/>
    <property type="match status" value="1"/>
</dbReference>
<dbReference type="PANTHER" id="PTHR21139:SF42">
    <property type="entry name" value="TRIOSEPHOSPHATE ISOMERASE"/>
    <property type="match status" value="1"/>
</dbReference>
<sequence length="139" mass="15112">MKTVVANWKMNVGVRESVALARASLLTLRGRKVIPDLVICPPFVALSEVRKVVARSSASVGAQNLFWEPSGSHTGETSSRILLELGVSHVIIGHSERRVQLGETDEMINKKVLHTLSEQMTPILCVGENKAQRDAGEGD</sequence>
<dbReference type="EC" id="5.3.1.1" evidence="3"/>
<dbReference type="PATRIC" id="fig|1618979.3.peg.768"/>
<keyword evidence="2 3" id="KW-0413">Isomerase</keyword>
<dbReference type="PANTHER" id="PTHR21139">
    <property type="entry name" value="TRIOSEPHOSPHATE ISOMERASE"/>
    <property type="match status" value="1"/>
</dbReference>
<name>A0A0G1ZSN7_9BACT</name>
<dbReference type="GO" id="GO:0046166">
    <property type="term" value="P:glyceraldehyde-3-phosphate biosynthetic process"/>
    <property type="evidence" value="ECO:0007669"/>
    <property type="project" value="TreeGrafter"/>
</dbReference>
<comment type="caution">
    <text evidence="4">The sequence shown here is derived from an EMBL/GenBank/DDBJ whole genome shotgun (WGS) entry which is preliminary data.</text>
</comment>
<keyword evidence="3" id="KW-0963">Cytoplasm</keyword>
<comment type="similarity">
    <text evidence="1 3">Belongs to the triosephosphate isomerase family.</text>
</comment>
<dbReference type="GO" id="GO:0019563">
    <property type="term" value="P:glycerol catabolic process"/>
    <property type="evidence" value="ECO:0007669"/>
    <property type="project" value="TreeGrafter"/>
</dbReference>
<dbReference type="UniPathway" id="UPA00138"/>
<dbReference type="EMBL" id="LCRH01000061">
    <property type="protein sequence ID" value="KKW31297.1"/>
    <property type="molecule type" value="Genomic_DNA"/>
</dbReference>
<keyword evidence="3" id="KW-0324">Glycolysis</keyword>
<dbReference type="InterPro" id="IPR035990">
    <property type="entry name" value="TIM_sf"/>
</dbReference>
<dbReference type="GO" id="GO:0005829">
    <property type="term" value="C:cytosol"/>
    <property type="evidence" value="ECO:0007669"/>
    <property type="project" value="TreeGrafter"/>
</dbReference>
<keyword evidence="3" id="KW-0312">Gluconeogenesis</keyword>
<reference evidence="4 5" key="1">
    <citation type="journal article" date="2015" name="Nature">
        <title>rRNA introns, odd ribosomes, and small enigmatic genomes across a large radiation of phyla.</title>
        <authorList>
            <person name="Brown C.T."/>
            <person name="Hug L.A."/>
            <person name="Thomas B.C."/>
            <person name="Sharon I."/>
            <person name="Castelle C.J."/>
            <person name="Singh A."/>
            <person name="Wilkins M.J."/>
            <person name="Williams K.H."/>
            <person name="Banfield J.F."/>
        </authorList>
    </citation>
    <scope>NUCLEOTIDE SEQUENCE [LARGE SCALE GENOMIC DNA]</scope>
</reference>
<dbReference type="CDD" id="cd00311">
    <property type="entry name" value="TIM"/>
    <property type="match status" value="1"/>
</dbReference>
<comment type="pathway">
    <text evidence="3">Carbohydrate biosynthesis; gluconeogenesis.</text>
</comment>
<organism evidence="4 5">
    <name type="scientific">Candidatus Uhrbacteria bacterium GW2011_GWA2_52_8d</name>
    <dbReference type="NCBI Taxonomy" id="1618979"/>
    <lineage>
        <taxon>Bacteria</taxon>
        <taxon>Candidatus Uhriibacteriota</taxon>
    </lineage>
</organism>
<dbReference type="PROSITE" id="PS51440">
    <property type="entry name" value="TIM_2"/>
    <property type="match status" value="1"/>
</dbReference>
<dbReference type="InterPro" id="IPR013785">
    <property type="entry name" value="Aldolase_TIM"/>
</dbReference>
<comment type="subunit">
    <text evidence="3">Homodimer.</text>
</comment>
<evidence type="ECO:0000256" key="1">
    <source>
        <dbReference type="ARBA" id="ARBA00007422"/>
    </source>
</evidence>
<comment type="catalytic activity">
    <reaction evidence="3">
        <text>D-glyceraldehyde 3-phosphate = dihydroxyacetone phosphate</text>
        <dbReference type="Rhea" id="RHEA:18585"/>
        <dbReference type="ChEBI" id="CHEBI:57642"/>
        <dbReference type="ChEBI" id="CHEBI:59776"/>
        <dbReference type="EC" id="5.3.1.1"/>
    </reaction>
</comment>
<dbReference type="InterPro" id="IPR000652">
    <property type="entry name" value="Triosephosphate_isomerase"/>
</dbReference>
<dbReference type="Proteomes" id="UP000034054">
    <property type="component" value="Unassembled WGS sequence"/>
</dbReference>
<proteinExistence type="inferred from homology"/>
<accession>A0A0G1ZSN7</accession>
<dbReference type="Pfam" id="PF00121">
    <property type="entry name" value="TIM"/>
    <property type="match status" value="1"/>
</dbReference>
<dbReference type="GO" id="GO:0004807">
    <property type="term" value="F:triose-phosphate isomerase activity"/>
    <property type="evidence" value="ECO:0007669"/>
    <property type="project" value="UniProtKB-EC"/>
</dbReference>
<comment type="pathway">
    <text evidence="3">Carbohydrate degradation; glycolysis; D-glyceraldehyde 3-phosphate from glycerone phosphate: step 1/1.</text>
</comment>
<evidence type="ECO:0000313" key="5">
    <source>
        <dbReference type="Proteomes" id="UP000034054"/>
    </source>
</evidence>
<comment type="subcellular location">
    <subcellularLocation>
        <location evidence="3">Cytoplasm</location>
    </subcellularLocation>
</comment>
<evidence type="ECO:0000256" key="2">
    <source>
        <dbReference type="ARBA" id="ARBA00023235"/>
    </source>
</evidence>
<gene>
    <name evidence="4" type="ORF">UY76_C0061G0008</name>
</gene>
<dbReference type="GO" id="GO:0006094">
    <property type="term" value="P:gluconeogenesis"/>
    <property type="evidence" value="ECO:0007669"/>
    <property type="project" value="UniProtKB-UniPathway"/>
</dbReference>
<dbReference type="UniPathway" id="UPA00109">
    <property type="reaction ID" value="UER00189"/>
</dbReference>